<feature type="binding site" evidence="4">
    <location>
        <position position="143"/>
    </location>
    <ligand>
        <name>biotin</name>
        <dbReference type="ChEBI" id="CHEBI:57586"/>
    </ligand>
</feature>
<protein>
    <recommendedName>
        <fullName evidence="4">Bifunctional ligase/repressor BirA</fullName>
    </recommendedName>
    <alternativeName>
        <fullName evidence="4">Biotin--[acetyl-CoA-carboxylase] ligase</fullName>
        <ecNumber evidence="4">6.3.4.15</ecNumber>
    </alternativeName>
    <alternativeName>
        <fullName evidence="4">Biotin--protein ligase</fullName>
    </alternativeName>
    <alternativeName>
        <fullName evidence="4">Biotin-[acetyl-CoA carboxylase] synthetase</fullName>
    </alternativeName>
</protein>
<feature type="domain" description="BPL/LPL catalytic" evidence="5">
    <location>
        <begin position="109"/>
        <end position="285"/>
    </location>
</feature>
<evidence type="ECO:0000256" key="2">
    <source>
        <dbReference type="ARBA" id="ARBA00023267"/>
    </source>
</evidence>
<dbReference type="EC" id="6.3.4.15" evidence="4"/>
<keyword evidence="4" id="KW-0238">DNA-binding</keyword>
<dbReference type="Pfam" id="PF08279">
    <property type="entry name" value="HTH_11"/>
    <property type="match status" value="1"/>
</dbReference>
<feature type="DNA-binding region" description="H-T-H motif" evidence="4">
    <location>
        <begin position="46"/>
        <end position="65"/>
    </location>
</feature>
<comment type="caution">
    <text evidence="6">The sequence shown here is derived from an EMBL/GenBank/DDBJ whole genome shotgun (WGS) entry which is preliminary data.</text>
</comment>
<evidence type="ECO:0000256" key="1">
    <source>
        <dbReference type="ARBA" id="ARBA00022598"/>
    </source>
</evidence>
<dbReference type="InterPro" id="IPR036388">
    <property type="entry name" value="WH-like_DNA-bd_sf"/>
</dbReference>
<dbReference type="GO" id="GO:0005524">
    <property type="term" value="F:ATP binding"/>
    <property type="evidence" value="ECO:0007669"/>
    <property type="project" value="UniProtKB-UniRule"/>
</dbReference>
<dbReference type="InterPro" id="IPR013196">
    <property type="entry name" value="HTH_11"/>
</dbReference>
<dbReference type="GO" id="GO:0006355">
    <property type="term" value="P:regulation of DNA-templated transcription"/>
    <property type="evidence" value="ECO:0007669"/>
    <property type="project" value="UniProtKB-UniRule"/>
</dbReference>
<dbReference type="SUPFAM" id="SSF46785">
    <property type="entry name" value="Winged helix' DNA-binding domain"/>
    <property type="match status" value="1"/>
</dbReference>
<evidence type="ECO:0000259" key="5">
    <source>
        <dbReference type="PROSITE" id="PS51733"/>
    </source>
</evidence>
<dbReference type="GO" id="GO:0005737">
    <property type="term" value="C:cytoplasm"/>
    <property type="evidence" value="ECO:0007669"/>
    <property type="project" value="TreeGrafter"/>
</dbReference>
<feature type="binding site" evidence="4">
    <location>
        <begin position="119"/>
        <end position="121"/>
    </location>
    <ligand>
        <name>biotin</name>
        <dbReference type="ChEBI" id="CHEBI:57586"/>
    </ligand>
</feature>
<dbReference type="PROSITE" id="PS51733">
    <property type="entry name" value="BPL_LPL_CATALYTIC"/>
    <property type="match status" value="1"/>
</dbReference>
<keyword evidence="2 4" id="KW-0092">Biotin</keyword>
<dbReference type="InterPro" id="IPR004408">
    <property type="entry name" value="Biotin_CoA_COase_ligase"/>
</dbReference>
<dbReference type="InterPro" id="IPR045864">
    <property type="entry name" value="aa-tRNA-synth_II/BPL/LPL"/>
</dbReference>
<dbReference type="InterPro" id="IPR036390">
    <property type="entry name" value="WH_DNA-bd_sf"/>
</dbReference>
<evidence type="ECO:0000256" key="3">
    <source>
        <dbReference type="ARBA" id="ARBA00047846"/>
    </source>
</evidence>
<comment type="catalytic activity">
    <reaction evidence="3 4">
        <text>biotin + L-lysyl-[protein] + ATP = N(6)-biotinyl-L-lysyl-[protein] + AMP + diphosphate + H(+)</text>
        <dbReference type="Rhea" id="RHEA:11756"/>
        <dbReference type="Rhea" id="RHEA-COMP:9752"/>
        <dbReference type="Rhea" id="RHEA-COMP:10505"/>
        <dbReference type="ChEBI" id="CHEBI:15378"/>
        <dbReference type="ChEBI" id="CHEBI:29969"/>
        <dbReference type="ChEBI" id="CHEBI:30616"/>
        <dbReference type="ChEBI" id="CHEBI:33019"/>
        <dbReference type="ChEBI" id="CHEBI:57586"/>
        <dbReference type="ChEBI" id="CHEBI:83144"/>
        <dbReference type="ChEBI" id="CHEBI:456215"/>
        <dbReference type="EC" id="6.3.4.15"/>
    </reaction>
</comment>
<keyword evidence="4" id="KW-0067">ATP-binding</keyword>
<dbReference type="GO" id="GO:0003677">
    <property type="term" value="F:DNA binding"/>
    <property type="evidence" value="ECO:0007669"/>
    <property type="project" value="UniProtKB-UniRule"/>
</dbReference>
<dbReference type="NCBIfam" id="TIGR00121">
    <property type="entry name" value="birA_ligase"/>
    <property type="match status" value="1"/>
</dbReference>
<dbReference type="Gene3D" id="3.30.930.10">
    <property type="entry name" value="Bira Bifunctional Protein, Domain 2"/>
    <property type="match status" value="1"/>
</dbReference>
<comment type="similarity">
    <text evidence="4">Belongs to the biotin--protein ligase family.</text>
</comment>
<dbReference type="Pfam" id="PF02237">
    <property type="entry name" value="BPL_C"/>
    <property type="match status" value="1"/>
</dbReference>
<dbReference type="HAMAP" id="MF_00978">
    <property type="entry name" value="Bifunct_BirA"/>
    <property type="match status" value="1"/>
</dbReference>
<sequence>MPHRRPRTRPSRPARAELAAAGAVTADHLGEVVRVLADHATVVVSGTKLAEEIGISRSAVWRSVEHLRELGVAIAGHPRTGYQLEQVPDLLLAEFIEPHLRGTIFSGTGKLRHSFRTGSTNALAMQAGAAGEPEGAVWLAEEQTAGRGRGGHAWESAKSVGIYCSVLLRPPLSPADALPLSLAAGLATAAAVEEATGLVADLRWPNDLLLGGKKFCGILAEMNAEATRVRYAVIGVGINVNQARFSGELAETATSLRLATGREWSRLELAVALLKFLDGAYRALVERGPGPVVAAFEQRSSYARGKRVRVKDAGLPEYEGVTDGLDARGFLQVKTAAGVRTVLSGGVREI</sequence>
<feature type="binding site" evidence="4">
    <location>
        <begin position="147"/>
        <end position="149"/>
    </location>
    <ligand>
        <name>biotin</name>
        <dbReference type="ChEBI" id="CHEBI:57586"/>
    </ligand>
</feature>
<dbReference type="Gene3D" id="2.30.30.100">
    <property type="match status" value="1"/>
</dbReference>
<dbReference type="AlphaFoldDB" id="A0A932EPE5"/>
<gene>
    <name evidence="4" type="primary">birA</name>
    <name evidence="6" type="ORF">HYX28_05535</name>
</gene>
<dbReference type="GO" id="GO:0004077">
    <property type="term" value="F:biotin--[biotin carboxyl-carrier protein] ligase activity"/>
    <property type="evidence" value="ECO:0007669"/>
    <property type="project" value="UniProtKB-UniRule"/>
</dbReference>
<dbReference type="Proteomes" id="UP000779809">
    <property type="component" value="Unassembled WGS sequence"/>
</dbReference>
<accession>A0A932EPE5</accession>
<dbReference type="InterPro" id="IPR030855">
    <property type="entry name" value="Bifunct_BirA"/>
</dbReference>
<organism evidence="6 7">
    <name type="scientific">Candidatus Korobacter versatilis</name>
    <dbReference type="NCBI Taxonomy" id="658062"/>
    <lineage>
        <taxon>Bacteria</taxon>
        <taxon>Pseudomonadati</taxon>
        <taxon>Acidobacteriota</taxon>
        <taxon>Terriglobia</taxon>
        <taxon>Terriglobales</taxon>
        <taxon>Candidatus Korobacteraceae</taxon>
        <taxon>Candidatus Korobacter</taxon>
    </lineage>
</organism>
<dbReference type="EMBL" id="JACPNR010000006">
    <property type="protein sequence ID" value="MBI2678222.1"/>
    <property type="molecule type" value="Genomic_DNA"/>
</dbReference>
<evidence type="ECO:0000313" key="7">
    <source>
        <dbReference type="Proteomes" id="UP000779809"/>
    </source>
</evidence>
<comment type="function">
    <text evidence="4">Acts both as a biotin--[acetyl-CoA-carboxylase] ligase and a repressor.</text>
</comment>
<dbReference type="InterPro" id="IPR003142">
    <property type="entry name" value="BPL_C"/>
</dbReference>
<reference evidence="6" key="1">
    <citation type="submission" date="2020-07" db="EMBL/GenBank/DDBJ databases">
        <title>Huge and variable diversity of episymbiotic CPR bacteria and DPANN archaea in groundwater ecosystems.</title>
        <authorList>
            <person name="He C.Y."/>
            <person name="Keren R."/>
            <person name="Whittaker M."/>
            <person name="Farag I.F."/>
            <person name="Doudna J."/>
            <person name="Cate J.H.D."/>
            <person name="Banfield J.F."/>
        </authorList>
    </citation>
    <scope>NUCLEOTIDE SEQUENCE</scope>
    <source>
        <strain evidence="6">NC_groundwater_580_Pr5_B-0.1um_64_19</strain>
    </source>
</reference>
<dbReference type="Gene3D" id="1.10.10.10">
    <property type="entry name" value="Winged helix-like DNA-binding domain superfamily/Winged helix DNA-binding domain"/>
    <property type="match status" value="1"/>
</dbReference>
<keyword evidence="4" id="KW-0547">Nucleotide-binding</keyword>
<keyword evidence="4" id="KW-0678">Repressor</keyword>
<feature type="binding site" evidence="4">
    <location>
        <position position="214"/>
    </location>
    <ligand>
        <name>biotin</name>
        <dbReference type="ChEBI" id="CHEBI:57586"/>
    </ligand>
</feature>
<keyword evidence="4" id="KW-0804">Transcription</keyword>
<dbReference type="SUPFAM" id="SSF55681">
    <property type="entry name" value="Class II aaRS and biotin synthetases"/>
    <property type="match status" value="1"/>
</dbReference>
<keyword evidence="4" id="KW-0805">Transcription regulation</keyword>
<name>A0A932EPE5_9BACT</name>
<evidence type="ECO:0000256" key="4">
    <source>
        <dbReference type="HAMAP-Rule" id="MF_00978"/>
    </source>
</evidence>
<proteinExistence type="inferred from homology"/>
<dbReference type="Pfam" id="PF03099">
    <property type="entry name" value="BPL_LplA_LipB"/>
    <property type="match status" value="1"/>
</dbReference>
<dbReference type="PANTHER" id="PTHR12835:SF5">
    <property type="entry name" value="BIOTIN--PROTEIN LIGASE"/>
    <property type="match status" value="1"/>
</dbReference>
<dbReference type="InterPro" id="IPR004143">
    <property type="entry name" value="BPL_LPL_catalytic"/>
</dbReference>
<dbReference type="CDD" id="cd16442">
    <property type="entry name" value="BPL"/>
    <property type="match status" value="1"/>
</dbReference>
<evidence type="ECO:0000313" key="6">
    <source>
        <dbReference type="EMBL" id="MBI2678222.1"/>
    </source>
</evidence>
<keyword evidence="1 4" id="KW-0436">Ligase</keyword>
<dbReference type="PANTHER" id="PTHR12835">
    <property type="entry name" value="BIOTIN PROTEIN LIGASE"/>
    <property type="match status" value="1"/>
</dbReference>